<dbReference type="CDD" id="cd00067">
    <property type="entry name" value="GAL4"/>
    <property type="match status" value="1"/>
</dbReference>
<dbReference type="EMBL" id="JBFXLR010000030">
    <property type="protein sequence ID" value="KAL2846992.1"/>
    <property type="molecule type" value="Genomic_DNA"/>
</dbReference>
<dbReference type="GeneID" id="98158313"/>
<evidence type="ECO:0000256" key="2">
    <source>
        <dbReference type="ARBA" id="ARBA00023015"/>
    </source>
</evidence>
<sequence length="724" mass="79876">MGAGGQGACELCRKAKLACDHSQPVCARCTNSNRADACVYRTAPFKRRKTDAPPAEHFSDNTGANILASSPNPTPNRYPNPGFIGSSSHVAIFNHIPGSSLETPSTILSDEAPASCSQPEDVLLVQRAANALKQLLTTFPMDQMTNIVQLWQARGSNLSLAGGILQHCITQGDIITLPILPATFPNDWHILNTKYLLANSNKPLETTHPSTFDHFCAQFTGPNIRWETVGLFLSAVTRAALDIPVAPPLYVDQERRYTLRSLCTRVADYALEIALSLDCLNDLQLFLQYEIWIVHTHVYGDHSYHSWRKLGDVIASIYALGYHENLEQQHQQQQQQTEVPASFLTELRKTVFARVYSGDKNVAIFVGRPPRMSKRFCHFQIPSCSPAGDVWLTGNSGGDGDGDYDIAQWNPITQASYVAESRWTALCASLKEDILCLQRERAMRKGKTHLLITNSKIRITAKEHFSLLPSHFRLRGPLRKCTTRTTDPFERDFIAAVRLNHLHVLFLVGLLQLRTPAEPDGAIIEVAEEIVAIIVDLILLRDQIVNSGTSLVWKIAYYALPAAGILLLAMLRGRSPHPYTAAQQQPQQQRPLPILVPLPRPRTLQHLTILAAELQAGSIIQPREPNFDLMCKAMQTIQSFLDCVTADAMMQVAPPREAPEQTGDDDGVGAGGFDGGDQQTMVPLGGGGEWAGFGFGGQNVWDFEIGFWESLADHPLLNLGSGEE</sequence>
<dbReference type="InterPro" id="IPR036864">
    <property type="entry name" value="Zn2-C6_fun-type_DNA-bd_sf"/>
</dbReference>
<reference evidence="8 9" key="1">
    <citation type="submission" date="2024-07" db="EMBL/GenBank/DDBJ databases">
        <title>Section-level genome sequencing and comparative genomics of Aspergillus sections Usti and Cavernicolus.</title>
        <authorList>
            <consortium name="Lawrence Berkeley National Laboratory"/>
            <person name="Nybo J.L."/>
            <person name="Vesth T.C."/>
            <person name="Theobald S."/>
            <person name="Frisvad J.C."/>
            <person name="Larsen T.O."/>
            <person name="Kjaerboelling I."/>
            <person name="Rothschild-Mancinelli K."/>
            <person name="Lyhne E.K."/>
            <person name="Kogle M.E."/>
            <person name="Barry K."/>
            <person name="Clum A."/>
            <person name="Na H."/>
            <person name="Ledsgaard L."/>
            <person name="Lin J."/>
            <person name="Lipzen A."/>
            <person name="Kuo A."/>
            <person name="Riley R."/>
            <person name="Mondo S."/>
            <person name="LaButti K."/>
            <person name="Haridas S."/>
            <person name="Pangalinan J."/>
            <person name="Salamov A.A."/>
            <person name="Simmons B.A."/>
            <person name="Magnuson J.K."/>
            <person name="Chen J."/>
            <person name="Drula E."/>
            <person name="Henrissat B."/>
            <person name="Wiebenga A."/>
            <person name="Lubbers R.J."/>
            <person name="Gomes A.C."/>
            <person name="Macurrencykelacurrency M.R."/>
            <person name="Stajich J."/>
            <person name="Grigoriev I.V."/>
            <person name="Mortensen U.H."/>
            <person name="De vries R.P."/>
            <person name="Baker S.E."/>
            <person name="Andersen M.R."/>
        </authorList>
    </citation>
    <scope>NUCLEOTIDE SEQUENCE [LARGE SCALE GENOMIC DNA]</scope>
    <source>
        <strain evidence="8 9">CBS 756.74</strain>
    </source>
</reference>
<dbReference type="Proteomes" id="UP001610444">
    <property type="component" value="Unassembled WGS sequence"/>
</dbReference>
<dbReference type="Pfam" id="PF00172">
    <property type="entry name" value="Zn_clus"/>
    <property type="match status" value="1"/>
</dbReference>
<evidence type="ECO:0000256" key="6">
    <source>
        <dbReference type="SAM" id="MobiDB-lite"/>
    </source>
</evidence>
<dbReference type="Gene3D" id="4.10.240.10">
    <property type="entry name" value="Zn(2)-C6 fungal-type DNA-binding domain"/>
    <property type="match status" value="1"/>
</dbReference>
<dbReference type="SMART" id="SM00066">
    <property type="entry name" value="GAL4"/>
    <property type="match status" value="1"/>
</dbReference>
<feature type="domain" description="Zn(2)-C6 fungal-type" evidence="7">
    <location>
        <begin position="8"/>
        <end position="40"/>
    </location>
</feature>
<dbReference type="PROSITE" id="PS50048">
    <property type="entry name" value="ZN2_CY6_FUNGAL_2"/>
    <property type="match status" value="1"/>
</dbReference>
<name>A0ABR4K4P1_9EURO</name>
<evidence type="ECO:0000313" key="9">
    <source>
        <dbReference type="Proteomes" id="UP001610444"/>
    </source>
</evidence>
<evidence type="ECO:0000256" key="4">
    <source>
        <dbReference type="ARBA" id="ARBA00023163"/>
    </source>
</evidence>
<dbReference type="PANTHER" id="PTHR31001">
    <property type="entry name" value="UNCHARACTERIZED TRANSCRIPTIONAL REGULATORY PROTEIN"/>
    <property type="match status" value="1"/>
</dbReference>
<feature type="region of interest" description="Disordered" evidence="6">
    <location>
        <begin position="656"/>
        <end position="678"/>
    </location>
</feature>
<keyword evidence="5" id="KW-0539">Nucleus</keyword>
<dbReference type="InterPro" id="IPR001138">
    <property type="entry name" value="Zn2Cys6_DnaBD"/>
</dbReference>
<dbReference type="PANTHER" id="PTHR31001:SF40">
    <property type="entry name" value="ZN(II)2CYS6 TRANSCRIPTION FACTOR (EUROFUNG)"/>
    <property type="match status" value="1"/>
</dbReference>
<keyword evidence="2" id="KW-0805">Transcription regulation</keyword>
<dbReference type="InterPro" id="IPR050613">
    <property type="entry name" value="Sec_Metabolite_Reg"/>
</dbReference>
<comment type="caution">
    <text evidence="8">The sequence shown here is derived from an EMBL/GenBank/DDBJ whole genome shotgun (WGS) entry which is preliminary data.</text>
</comment>
<dbReference type="PROSITE" id="PS00463">
    <property type="entry name" value="ZN2_CY6_FUNGAL_1"/>
    <property type="match status" value="1"/>
</dbReference>
<protein>
    <recommendedName>
        <fullName evidence="7">Zn(2)-C6 fungal-type domain-containing protein</fullName>
    </recommendedName>
</protein>
<comment type="subcellular location">
    <subcellularLocation>
        <location evidence="1">Nucleus</location>
    </subcellularLocation>
</comment>
<keyword evidence="4" id="KW-0804">Transcription</keyword>
<dbReference type="RefSeq" id="XP_070897439.1">
    <property type="nucleotide sequence ID" value="XM_071043149.1"/>
</dbReference>
<evidence type="ECO:0000256" key="3">
    <source>
        <dbReference type="ARBA" id="ARBA00023125"/>
    </source>
</evidence>
<evidence type="ECO:0000259" key="7">
    <source>
        <dbReference type="PROSITE" id="PS50048"/>
    </source>
</evidence>
<accession>A0ABR4K4P1</accession>
<dbReference type="CDD" id="cd12148">
    <property type="entry name" value="fungal_TF_MHR"/>
    <property type="match status" value="1"/>
</dbReference>
<dbReference type="SUPFAM" id="SSF57701">
    <property type="entry name" value="Zn2/Cys6 DNA-binding domain"/>
    <property type="match status" value="1"/>
</dbReference>
<keyword evidence="3" id="KW-0238">DNA-binding</keyword>
<evidence type="ECO:0000256" key="5">
    <source>
        <dbReference type="ARBA" id="ARBA00023242"/>
    </source>
</evidence>
<evidence type="ECO:0000256" key="1">
    <source>
        <dbReference type="ARBA" id="ARBA00004123"/>
    </source>
</evidence>
<proteinExistence type="predicted"/>
<keyword evidence="9" id="KW-1185">Reference proteome</keyword>
<gene>
    <name evidence="8" type="ORF">BJX68DRAFT_256200</name>
</gene>
<evidence type="ECO:0000313" key="8">
    <source>
        <dbReference type="EMBL" id="KAL2846992.1"/>
    </source>
</evidence>
<organism evidence="8 9">
    <name type="scientific">Aspergillus pseudodeflectus</name>
    <dbReference type="NCBI Taxonomy" id="176178"/>
    <lineage>
        <taxon>Eukaryota</taxon>
        <taxon>Fungi</taxon>
        <taxon>Dikarya</taxon>
        <taxon>Ascomycota</taxon>
        <taxon>Pezizomycotina</taxon>
        <taxon>Eurotiomycetes</taxon>
        <taxon>Eurotiomycetidae</taxon>
        <taxon>Eurotiales</taxon>
        <taxon>Aspergillaceae</taxon>
        <taxon>Aspergillus</taxon>
        <taxon>Aspergillus subgen. Nidulantes</taxon>
    </lineage>
</organism>